<evidence type="ECO:0000256" key="1">
    <source>
        <dbReference type="SAM" id="MobiDB-lite"/>
    </source>
</evidence>
<dbReference type="WBParaSite" id="HPBE_0000964601-mRNA-1">
    <property type="protein sequence ID" value="HPBE_0000964601-mRNA-1"/>
    <property type="gene ID" value="HPBE_0000964601"/>
</dbReference>
<dbReference type="Proteomes" id="UP000050761">
    <property type="component" value="Unassembled WGS sequence"/>
</dbReference>
<reference evidence="4" key="2">
    <citation type="submission" date="2019-09" db="UniProtKB">
        <authorList>
            <consortium name="WormBaseParasite"/>
        </authorList>
    </citation>
    <scope>IDENTIFICATION</scope>
</reference>
<feature type="region of interest" description="Disordered" evidence="1">
    <location>
        <begin position="51"/>
        <end position="72"/>
    </location>
</feature>
<accession>A0A3P7YW35</accession>
<feature type="compositionally biased region" description="Pro residues" evidence="1">
    <location>
        <begin position="62"/>
        <end position="72"/>
    </location>
</feature>
<feature type="region of interest" description="Disordered" evidence="1">
    <location>
        <begin position="1"/>
        <end position="35"/>
    </location>
</feature>
<reference evidence="2 3" key="1">
    <citation type="submission" date="2018-11" db="EMBL/GenBank/DDBJ databases">
        <authorList>
            <consortium name="Pathogen Informatics"/>
        </authorList>
    </citation>
    <scope>NUCLEOTIDE SEQUENCE [LARGE SCALE GENOMIC DNA]</scope>
</reference>
<gene>
    <name evidence="2" type="ORF">HPBE_LOCUS9647</name>
</gene>
<dbReference type="EMBL" id="UZAH01026502">
    <property type="protein sequence ID" value="VDO81669.1"/>
    <property type="molecule type" value="Genomic_DNA"/>
</dbReference>
<organism evidence="3 4">
    <name type="scientific">Heligmosomoides polygyrus</name>
    <name type="common">Parasitic roundworm</name>
    <dbReference type="NCBI Taxonomy" id="6339"/>
    <lineage>
        <taxon>Eukaryota</taxon>
        <taxon>Metazoa</taxon>
        <taxon>Ecdysozoa</taxon>
        <taxon>Nematoda</taxon>
        <taxon>Chromadorea</taxon>
        <taxon>Rhabditida</taxon>
        <taxon>Rhabditina</taxon>
        <taxon>Rhabditomorpha</taxon>
        <taxon>Strongyloidea</taxon>
        <taxon>Heligmosomidae</taxon>
        <taxon>Heligmosomoides</taxon>
    </lineage>
</organism>
<name>A0A183FPS3_HELPZ</name>
<protein>
    <submittedName>
        <fullName evidence="4">Transposase</fullName>
    </submittedName>
</protein>
<evidence type="ECO:0000313" key="4">
    <source>
        <dbReference type="WBParaSite" id="HPBE_0000964601-mRNA-1"/>
    </source>
</evidence>
<evidence type="ECO:0000313" key="3">
    <source>
        <dbReference type="Proteomes" id="UP000050761"/>
    </source>
</evidence>
<evidence type="ECO:0000313" key="2">
    <source>
        <dbReference type="EMBL" id="VDO81669.1"/>
    </source>
</evidence>
<accession>A0A183FPS3</accession>
<proteinExistence type="predicted"/>
<feature type="compositionally biased region" description="Basic and acidic residues" evidence="1">
    <location>
        <begin position="1"/>
        <end position="14"/>
    </location>
</feature>
<dbReference type="AlphaFoldDB" id="A0A183FPS3"/>
<sequence length="72" mass="7902">MRWLGEESAHRRGSGDPSTLARRRGEAHPHAHTARCNWVNDKDTRLAARIGTEISTGADPGMQPPREPANCS</sequence>
<keyword evidence="3" id="KW-1185">Reference proteome</keyword>